<evidence type="ECO:0000256" key="1">
    <source>
        <dbReference type="SAM" id="MobiDB-lite"/>
    </source>
</evidence>
<name>A0A2P2JLH4_RHIMU</name>
<accession>A0A2P2JLH4</accession>
<protein>
    <submittedName>
        <fullName evidence="2">Uncharacterized protein</fullName>
    </submittedName>
</protein>
<sequence>MEKKEMDFINESKIEKACSR</sequence>
<proteinExistence type="predicted"/>
<evidence type="ECO:0000313" key="2">
    <source>
        <dbReference type="EMBL" id="MBW94316.1"/>
    </source>
</evidence>
<organism evidence="2">
    <name type="scientific">Rhizophora mucronata</name>
    <name type="common">Asiatic mangrove</name>
    <dbReference type="NCBI Taxonomy" id="61149"/>
    <lineage>
        <taxon>Eukaryota</taxon>
        <taxon>Viridiplantae</taxon>
        <taxon>Streptophyta</taxon>
        <taxon>Embryophyta</taxon>
        <taxon>Tracheophyta</taxon>
        <taxon>Spermatophyta</taxon>
        <taxon>Magnoliopsida</taxon>
        <taxon>eudicotyledons</taxon>
        <taxon>Gunneridae</taxon>
        <taxon>Pentapetalae</taxon>
        <taxon>rosids</taxon>
        <taxon>fabids</taxon>
        <taxon>Malpighiales</taxon>
        <taxon>Rhizophoraceae</taxon>
        <taxon>Rhizophora</taxon>
    </lineage>
</organism>
<dbReference type="EMBL" id="GGEC01013833">
    <property type="protein sequence ID" value="MBW94316.1"/>
    <property type="molecule type" value="Transcribed_RNA"/>
</dbReference>
<reference evidence="2" key="1">
    <citation type="submission" date="2018-02" db="EMBL/GenBank/DDBJ databases">
        <title>Rhizophora mucronata_Transcriptome.</title>
        <authorList>
            <person name="Meera S.P."/>
            <person name="Sreeshan A."/>
            <person name="Augustine A."/>
        </authorList>
    </citation>
    <scope>NUCLEOTIDE SEQUENCE</scope>
    <source>
        <tissue evidence="2">Leaf</tissue>
    </source>
</reference>
<feature type="region of interest" description="Disordered" evidence="1">
    <location>
        <begin position="1"/>
        <end position="20"/>
    </location>
</feature>
<dbReference type="AlphaFoldDB" id="A0A2P2JLH4"/>